<dbReference type="InterPro" id="IPR032675">
    <property type="entry name" value="LRR_dom_sf"/>
</dbReference>
<keyword evidence="3" id="KW-1185">Reference proteome</keyword>
<dbReference type="InterPro" id="IPR053211">
    <property type="entry name" value="DNA_repair-toleration"/>
</dbReference>
<reference evidence="2" key="1">
    <citation type="journal article" date="2022" name="Int. J. Mol. Sci.">
        <title>Draft Genome of Tanacetum Coccineum: Genomic Comparison of Closely Related Tanacetum-Family Plants.</title>
        <authorList>
            <person name="Yamashiro T."/>
            <person name="Shiraishi A."/>
            <person name="Nakayama K."/>
            <person name="Satake H."/>
        </authorList>
    </citation>
    <scope>NUCLEOTIDE SEQUENCE</scope>
</reference>
<keyword evidence="1" id="KW-0732">Signal</keyword>
<proteinExistence type="predicted"/>
<gene>
    <name evidence="2" type="ORF">Tco_0725651</name>
</gene>
<dbReference type="PANTHER" id="PTHR48060">
    <property type="entry name" value="DNA DAMAGE-REPAIR/TOLERATION PROTEIN DRT100"/>
    <property type="match status" value="1"/>
</dbReference>
<protein>
    <submittedName>
        <fullName evidence="2">Leucine-rich repeat protein</fullName>
    </submittedName>
</protein>
<comment type="caution">
    <text evidence="2">The sequence shown here is derived from an EMBL/GenBank/DDBJ whole genome shotgun (WGS) entry which is preliminary data.</text>
</comment>
<accession>A0ABQ4YED5</accession>
<evidence type="ECO:0000256" key="1">
    <source>
        <dbReference type="ARBA" id="ARBA00022729"/>
    </source>
</evidence>
<evidence type="ECO:0000313" key="3">
    <source>
        <dbReference type="Proteomes" id="UP001151760"/>
    </source>
</evidence>
<dbReference type="Gene3D" id="3.80.10.10">
    <property type="entry name" value="Ribonuclease Inhibitor"/>
    <property type="match status" value="1"/>
</dbReference>
<dbReference type="SUPFAM" id="SSF52058">
    <property type="entry name" value="L domain-like"/>
    <property type="match status" value="1"/>
</dbReference>
<dbReference type="Proteomes" id="UP001151760">
    <property type="component" value="Unassembled WGS sequence"/>
</dbReference>
<organism evidence="2 3">
    <name type="scientific">Tanacetum coccineum</name>
    <dbReference type="NCBI Taxonomy" id="301880"/>
    <lineage>
        <taxon>Eukaryota</taxon>
        <taxon>Viridiplantae</taxon>
        <taxon>Streptophyta</taxon>
        <taxon>Embryophyta</taxon>
        <taxon>Tracheophyta</taxon>
        <taxon>Spermatophyta</taxon>
        <taxon>Magnoliopsida</taxon>
        <taxon>eudicotyledons</taxon>
        <taxon>Gunneridae</taxon>
        <taxon>Pentapetalae</taxon>
        <taxon>asterids</taxon>
        <taxon>campanulids</taxon>
        <taxon>Asterales</taxon>
        <taxon>Asteraceae</taxon>
        <taxon>Asteroideae</taxon>
        <taxon>Anthemideae</taxon>
        <taxon>Anthemidinae</taxon>
        <taxon>Tanacetum</taxon>
    </lineage>
</organism>
<reference evidence="2" key="2">
    <citation type="submission" date="2022-01" db="EMBL/GenBank/DDBJ databases">
        <authorList>
            <person name="Yamashiro T."/>
            <person name="Shiraishi A."/>
            <person name="Satake H."/>
            <person name="Nakayama K."/>
        </authorList>
    </citation>
    <scope>NUCLEOTIDE SEQUENCE</scope>
</reference>
<evidence type="ECO:0000313" key="2">
    <source>
        <dbReference type="EMBL" id="GJS75770.1"/>
    </source>
</evidence>
<dbReference type="PANTHER" id="PTHR48060:SF21">
    <property type="entry name" value="L DOMAIN-LIKE PROTEIN"/>
    <property type="match status" value="1"/>
</dbReference>
<sequence length="316" mass="34190">MKQGFMGSGGKWGGRKLDKSKDNKAFCLNDSLTATKDVEDEAMGSSPSLSEAIVCLFFLELHTSSVSAQCLSDQKSSLLSLKNDLIFDFSYSTKLVGRGVESVECCAWGGVSCDETGHVIVLDLRNESISGGIKSASKWKGLYRLEFLSFGGNFLSGNLPVSLLQIPSLLGLDLSNNKLSGRISELIRVSSNKLINLDLRVLFVANSPDYVENSPVHMDNFLDLSEDPFGLKKLIIEVEKKCTNVKQAASGSDPLFQPGFTPLNSNQSENEAVKNVAHKYMSLGGSKHAHINSLAASPKKFISIGQAMGFGMKGYE</sequence>
<dbReference type="EMBL" id="BQNB010010327">
    <property type="protein sequence ID" value="GJS75770.1"/>
    <property type="molecule type" value="Genomic_DNA"/>
</dbReference>
<name>A0ABQ4YED5_9ASTR</name>